<dbReference type="AlphaFoldDB" id="A0AAN6UUE4"/>
<feature type="non-terminal residue" evidence="3">
    <location>
        <position position="1"/>
    </location>
</feature>
<evidence type="ECO:0000259" key="2">
    <source>
        <dbReference type="Pfam" id="PF13391"/>
    </source>
</evidence>
<feature type="domain" description="HNH nuclease" evidence="2">
    <location>
        <begin position="202"/>
        <end position="265"/>
    </location>
</feature>
<dbReference type="EMBL" id="MU853697">
    <property type="protein sequence ID" value="KAK4139114.1"/>
    <property type="molecule type" value="Genomic_DNA"/>
</dbReference>
<feature type="region of interest" description="Disordered" evidence="1">
    <location>
        <begin position="414"/>
        <end position="446"/>
    </location>
</feature>
<name>A0AAN6UUE4_9PEZI</name>
<accession>A0AAN6UUE4</accession>
<comment type="caution">
    <text evidence="3">The sequence shown here is derived from an EMBL/GenBank/DDBJ whole genome shotgun (WGS) entry which is preliminary data.</text>
</comment>
<dbReference type="RefSeq" id="XP_062632485.1">
    <property type="nucleotide sequence ID" value="XM_062778747.1"/>
</dbReference>
<protein>
    <recommendedName>
        <fullName evidence="2">HNH nuclease domain-containing protein</fullName>
    </recommendedName>
</protein>
<dbReference type="Pfam" id="PF13391">
    <property type="entry name" value="HNH_2"/>
    <property type="match status" value="1"/>
</dbReference>
<reference evidence="3" key="2">
    <citation type="submission" date="2023-05" db="EMBL/GenBank/DDBJ databases">
        <authorList>
            <consortium name="Lawrence Berkeley National Laboratory"/>
            <person name="Steindorff A."/>
            <person name="Hensen N."/>
            <person name="Bonometti L."/>
            <person name="Westerberg I."/>
            <person name="Brannstrom I.O."/>
            <person name="Guillou S."/>
            <person name="Cros-Aarteil S."/>
            <person name="Calhoun S."/>
            <person name="Haridas S."/>
            <person name="Kuo A."/>
            <person name="Mondo S."/>
            <person name="Pangilinan J."/>
            <person name="Riley R."/>
            <person name="Labutti K."/>
            <person name="Andreopoulos B."/>
            <person name="Lipzen A."/>
            <person name="Chen C."/>
            <person name="Yanf M."/>
            <person name="Daum C."/>
            <person name="Ng V."/>
            <person name="Clum A."/>
            <person name="Ohm R."/>
            <person name="Martin F."/>
            <person name="Silar P."/>
            <person name="Natvig D."/>
            <person name="Lalanne C."/>
            <person name="Gautier V."/>
            <person name="Ament-Velasquez S.L."/>
            <person name="Kruys A."/>
            <person name="Hutchinson M.I."/>
            <person name="Powell A.J."/>
            <person name="Barry K."/>
            <person name="Miller A.N."/>
            <person name="Grigoriev I.V."/>
            <person name="Debuchy R."/>
            <person name="Gladieux P."/>
            <person name="Thoren M.H."/>
            <person name="Johannesson H."/>
        </authorList>
    </citation>
    <scope>NUCLEOTIDE SEQUENCE</scope>
    <source>
        <strain evidence="3">CBS 141.50</strain>
    </source>
</reference>
<dbReference type="GeneID" id="87815360"/>
<evidence type="ECO:0000313" key="4">
    <source>
        <dbReference type="Proteomes" id="UP001302676"/>
    </source>
</evidence>
<gene>
    <name evidence="3" type="ORF">C8A04DRAFT_16153</name>
</gene>
<keyword evidence="4" id="KW-1185">Reference proteome</keyword>
<reference evidence="3" key="1">
    <citation type="journal article" date="2023" name="Mol. Phylogenet. Evol.">
        <title>Genome-scale phylogeny and comparative genomics of the fungal order Sordariales.</title>
        <authorList>
            <person name="Hensen N."/>
            <person name="Bonometti L."/>
            <person name="Westerberg I."/>
            <person name="Brannstrom I.O."/>
            <person name="Guillou S."/>
            <person name="Cros-Aarteil S."/>
            <person name="Calhoun S."/>
            <person name="Haridas S."/>
            <person name="Kuo A."/>
            <person name="Mondo S."/>
            <person name="Pangilinan J."/>
            <person name="Riley R."/>
            <person name="LaButti K."/>
            <person name="Andreopoulos B."/>
            <person name="Lipzen A."/>
            <person name="Chen C."/>
            <person name="Yan M."/>
            <person name="Daum C."/>
            <person name="Ng V."/>
            <person name="Clum A."/>
            <person name="Steindorff A."/>
            <person name="Ohm R.A."/>
            <person name="Martin F."/>
            <person name="Silar P."/>
            <person name="Natvig D.O."/>
            <person name="Lalanne C."/>
            <person name="Gautier V."/>
            <person name="Ament-Velasquez S.L."/>
            <person name="Kruys A."/>
            <person name="Hutchinson M.I."/>
            <person name="Powell A.J."/>
            <person name="Barry K."/>
            <person name="Miller A.N."/>
            <person name="Grigoriev I.V."/>
            <person name="Debuchy R."/>
            <person name="Gladieux P."/>
            <person name="Hiltunen Thoren M."/>
            <person name="Johannesson H."/>
        </authorList>
    </citation>
    <scope>NUCLEOTIDE SEQUENCE</scope>
    <source>
        <strain evidence="3">CBS 141.50</strain>
    </source>
</reference>
<dbReference type="Proteomes" id="UP001302676">
    <property type="component" value="Unassembled WGS sequence"/>
</dbReference>
<feature type="compositionally biased region" description="Basic and acidic residues" evidence="1">
    <location>
        <begin position="21"/>
        <end position="42"/>
    </location>
</feature>
<dbReference type="InterPro" id="IPR003615">
    <property type="entry name" value="HNH_nuc"/>
</dbReference>
<sequence>PSTATLPVSLSLSRARNKYQEARRVSDELQKSFDDLSRKVEPELDPDEERDEPDPKSAFELASLGVEVALKKREQCQWEREIILEEGRANIIQPDIVRKRLRNTDDRYLAVGDELWERKLKRARFDDPTVVRLLDPRDGSFSACLLALYKKCDGLQKTKKRPSSFRCEALQYYGSDDVGKTADGTGMEDGFKNRGREGEVWCHATGTWWETQMVKAAHVVPFFLDSDDFGEILFGSRDPSLRRAGNALLLLNKIEEWFDSYHLLIVPVDPTENPVRRWKIDVISSDIDNTSYAGAAGGVGRDLDGKELQFRNDKRPVCRFMYFHFIMALIRIKDVRRRGWQQVWARYYEQRPFPTPSKYIRQCMLMPLATHFRTVQVETIHSWITDHGFDSPLKLTDAERDEVARRVHLAMNEAEARAERRPWEDDEEAGEENSENDEGGNGSDEE</sequence>
<proteinExistence type="predicted"/>
<feature type="compositionally biased region" description="Basic and acidic residues" evidence="1">
    <location>
        <begin position="414"/>
        <end position="423"/>
    </location>
</feature>
<feature type="compositionally biased region" description="Acidic residues" evidence="1">
    <location>
        <begin position="424"/>
        <end position="446"/>
    </location>
</feature>
<evidence type="ECO:0000256" key="1">
    <source>
        <dbReference type="SAM" id="MobiDB-lite"/>
    </source>
</evidence>
<feature type="region of interest" description="Disordered" evidence="1">
    <location>
        <begin position="21"/>
        <end position="55"/>
    </location>
</feature>
<evidence type="ECO:0000313" key="3">
    <source>
        <dbReference type="EMBL" id="KAK4139114.1"/>
    </source>
</evidence>
<organism evidence="3 4">
    <name type="scientific">Dichotomopilus funicola</name>
    <dbReference type="NCBI Taxonomy" id="1934379"/>
    <lineage>
        <taxon>Eukaryota</taxon>
        <taxon>Fungi</taxon>
        <taxon>Dikarya</taxon>
        <taxon>Ascomycota</taxon>
        <taxon>Pezizomycotina</taxon>
        <taxon>Sordariomycetes</taxon>
        <taxon>Sordariomycetidae</taxon>
        <taxon>Sordariales</taxon>
        <taxon>Chaetomiaceae</taxon>
        <taxon>Dichotomopilus</taxon>
    </lineage>
</organism>
<feature type="compositionally biased region" description="Acidic residues" evidence="1">
    <location>
        <begin position="43"/>
        <end position="52"/>
    </location>
</feature>